<feature type="domain" description="Cadherin prodomain" evidence="6">
    <location>
        <begin position="29"/>
        <end position="200"/>
    </location>
</feature>
<evidence type="ECO:0000313" key="7">
    <source>
        <dbReference type="EMBL" id="TSY83935.1"/>
    </source>
</evidence>
<evidence type="ECO:0000256" key="4">
    <source>
        <dbReference type="ARBA" id="ARBA00023180"/>
    </source>
</evidence>
<keyword evidence="4" id="KW-0325">Glycoprotein</keyword>
<evidence type="ECO:0000256" key="1">
    <source>
        <dbReference type="ARBA" id="ARBA00004236"/>
    </source>
</evidence>
<keyword evidence="5" id="KW-0732">Signal</keyword>
<evidence type="ECO:0000256" key="2">
    <source>
        <dbReference type="ARBA" id="ARBA00022475"/>
    </source>
</evidence>
<dbReference type="SMART" id="SM01055">
    <property type="entry name" value="Cadherin_pro"/>
    <property type="match status" value="1"/>
</dbReference>
<dbReference type="EMBL" id="VCAZ01000150">
    <property type="protein sequence ID" value="TSY83935.1"/>
    <property type="molecule type" value="Genomic_DNA"/>
</dbReference>
<feature type="chain" id="PRO_5022176491" evidence="5">
    <location>
        <begin position="25"/>
        <end position="313"/>
    </location>
</feature>
<organism evidence="7 8">
    <name type="scientific">Bagarius yarrelli</name>
    <name type="common">Goonch</name>
    <name type="synonym">Bagrus yarrelli</name>
    <dbReference type="NCBI Taxonomy" id="175774"/>
    <lineage>
        <taxon>Eukaryota</taxon>
        <taxon>Metazoa</taxon>
        <taxon>Chordata</taxon>
        <taxon>Craniata</taxon>
        <taxon>Vertebrata</taxon>
        <taxon>Euteleostomi</taxon>
        <taxon>Actinopterygii</taxon>
        <taxon>Neopterygii</taxon>
        <taxon>Teleostei</taxon>
        <taxon>Ostariophysi</taxon>
        <taxon>Siluriformes</taxon>
        <taxon>Sisoridae</taxon>
        <taxon>Sisorinae</taxon>
        <taxon>Bagarius</taxon>
    </lineage>
</organism>
<dbReference type="GO" id="GO:0005886">
    <property type="term" value="C:plasma membrane"/>
    <property type="evidence" value="ECO:0007669"/>
    <property type="project" value="UniProtKB-SubCell"/>
</dbReference>
<dbReference type="Proteomes" id="UP000319801">
    <property type="component" value="Unassembled WGS sequence"/>
</dbReference>
<sequence length="313" mass="35416">MKVGFVLPLACALVLKSSLDTSGSLTVDACRLGFTQNLYTVFIPQKQLQGHTIARGRNDAVSAFRRYFALYSLDHQMKSRSDATLLCTDPLNEISSRVNCFCTGANLCVMLIRRFANTPEHMAVLMDGSVNEHRLKFQACHPNEKIRFKSSDPKFTVRPNGSLYAEQDVSEMSQPIEFIVTAQGKSEDTRIWKTVVKLVIARHLHHTPVNQIVKSHQNCYHNLSQRQRGFSMNGLHRKMHDCIIASSHAPENFRGASLLFPARRIPKDVSIVLIQTHSAVKVKAIIKRHRCLPTCLLYNRSRAKKDPIYSQDT</sequence>
<dbReference type="GO" id="GO:0007155">
    <property type="term" value="P:cell adhesion"/>
    <property type="evidence" value="ECO:0007669"/>
    <property type="project" value="UniProtKB-KW"/>
</dbReference>
<name>A0A556V7W3_BAGYA</name>
<evidence type="ECO:0000313" key="8">
    <source>
        <dbReference type="Proteomes" id="UP000319801"/>
    </source>
</evidence>
<dbReference type="Pfam" id="PF08758">
    <property type="entry name" value="Cadherin_pro"/>
    <property type="match status" value="1"/>
</dbReference>
<dbReference type="InterPro" id="IPR014868">
    <property type="entry name" value="Cadherin_pro_dom"/>
</dbReference>
<keyword evidence="2" id="KW-1003">Cell membrane</keyword>
<dbReference type="Gene3D" id="2.60.40.60">
    <property type="entry name" value="Cadherins"/>
    <property type="match status" value="1"/>
</dbReference>
<comment type="subcellular location">
    <subcellularLocation>
        <location evidence="1">Cell membrane</location>
    </subcellularLocation>
</comment>
<feature type="signal peptide" evidence="5">
    <location>
        <begin position="1"/>
        <end position="24"/>
    </location>
</feature>
<keyword evidence="3" id="KW-0130">Cell adhesion</keyword>
<evidence type="ECO:0000256" key="3">
    <source>
        <dbReference type="ARBA" id="ARBA00022889"/>
    </source>
</evidence>
<reference evidence="7 8" key="1">
    <citation type="journal article" date="2019" name="Genome Biol. Evol.">
        <title>Whole-Genome Sequencing of the Giant Devil Catfish, Bagarius yarrelli.</title>
        <authorList>
            <person name="Jiang W."/>
            <person name="Lv Y."/>
            <person name="Cheng L."/>
            <person name="Yang K."/>
            <person name="Chao B."/>
            <person name="Wang X."/>
            <person name="Li Y."/>
            <person name="Pan X."/>
            <person name="You X."/>
            <person name="Zhang Y."/>
            <person name="Yang J."/>
            <person name="Li J."/>
            <person name="Zhang X."/>
            <person name="Liu S."/>
            <person name="Sun C."/>
            <person name="Yang J."/>
            <person name="Shi Q."/>
        </authorList>
    </citation>
    <scope>NUCLEOTIDE SEQUENCE [LARGE SCALE GENOMIC DNA]</scope>
    <source>
        <strain evidence="7">JWS20170419001</strain>
        <tissue evidence="7">Muscle</tissue>
    </source>
</reference>
<proteinExistence type="predicted"/>
<evidence type="ECO:0000259" key="6">
    <source>
        <dbReference type="SMART" id="SM01055"/>
    </source>
</evidence>
<comment type="caution">
    <text evidence="7">The sequence shown here is derived from an EMBL/GenBank/DDBJ whole genome shotgun (WGS) entry which is preliminary data.</text>
</comment>
<accession>A0A556V7W3</accession>
<gene>
    <name evidence="7" type="ORF">Baya_13872</name>
</gene>
<keyword evidence="8" id="KW-1185">Reference proteome</keyword>
<evidence type="ECO:0000256" key="5">
    <source>
        <dbReference type="SAM" id="SignalP"/>
    </source>
</evidence>
<dbReference type="AlphaFoldDB" id="A0A556V7W3"/>
<keyword evidence="2" id="KW-0472">Membrane</keyword>
<protein>
    <submittedName>
        <fullName evidence="7">Cadherin-4</fullName>
    </submittedName>
</protein>
<dbReference type="OrthoDB" id="6079678at2759"/>